<name>A0A318SEK7_9BURK</name>
<dbReference type="Gene3D" id="3.40.640.10">
    <property type="entry name" value="Type I PLP-dependent aspartate aminotransferase-like (Major domain)"/>
    <property type="match status" value="1"/>
</dbReference>
<dbReference type="Pfam" id="PF00464">
    <property type="entry name" value="SHMT"/>
    <property type="match status" value="1"/>
</dbReference>
<accession>A0A318SEK7</accession>
<keyword evidence="5" id="KW-1185">Reference proteome</keyword>
<keyword evidence="4" id="KW-0489">Methyltransferase</keyword>
<dbReference type="InterPro" id="IPR015424">
    <property type="entry name" value="PyrdxlP-dep_Trfase"/>
</dbReference>
<dbReference type="PANTHER" id="PTHR11680">
    <property type="entry name" value="SERINE HYDROXYMETHYLTRANSFERASE"/>
    <property type="match status" value="1"/>
</dbReference>
<dbReference type="InterPro" id="IPR049943">
    <property type="entry name" value="Ser_HO-MeTrfase-like"/>
</dbReference>
<keyword evidence="4" id="KW-0808">Transferase</keyword>
<dbReference type="GO" id="GO:0032259">
    <property type="term" value="P:methylation"/>
    <property type="evidence" value="ECO:0007669"/>
    <property type="project" value="UniProtKB-KW"/>
</dbReference>
<gene>
    <name evidence="4" type="ORF">DFQ15_11617</name>
</gene>
<feature type="domain" description="Serine hydroxymethyltransferase-like" evidence="3">
    <location>
        <begin position="14"/>
        <end position="385"/>
    </location>
</feature>
<dbReference type="GO" id="GO:0004372">
    <property type="term" value="F:glycine hydroxymethyltransferase activity"/>
    <property type="evidence" value="ECO:0007669"/>
    <property type="project" value="TreeGrafter"/>
</dbReference>
<dbReference type="GO" id="GO:0019264">
    <property type="term" value="P:glycine biosynthetic process from serine"/>
    <property type="evidence" value="ECO:0007669"/>
    <property type="project" value="TreeGrafter"/>
</dbReference>
<reference evidence="4 5" key="1">
    <citation type="submission" date="2018-06" db="EMBL/GenBank/DDBJ databases">
        <title>Genomic Encyclopedia of Type Strains, Phase III (KMG-III): the genomes of soil and plant-associated and newly described type strains.</title>
        <authorList>
            <person name="Whitman W."/>
        </authorList>
    </citation>
    <scope>NUCLEOTIDE SEQUENCE [LARGE SCALE GENOMIC DNA]</scope>
    <source>
        <strain evidence="4 5">CECT 7646</strain>
    </source>
</reference>
<dbReference type="Proteomes" id="UP000247540">
    <property type="component" value="Unassembled WGS sequence"/>
</dbReference>
<protein>
    <submittedName>
        <fullName evidence="4">Serine hydroxymethyltransferase</fullName>
    </submittedName>
</protein>
<dbReference type="InterPro" id="IPR015422">
    <property type="entry name" value="PyrdxlP-dep_Trfase_small"/>
</dbReference>
<evidence type="ECO:0000313" key="5">
    <source>
        <dbReference type="Proteomes" id="UP000247540"/>
    </source>
</evidence>
<keyword evidence="2" id="KW-0663">Pyridoxal phosphate</keyword>
<dbReference type="GO" id="GO:0030170">
    <property type="term" value="F:pyridoxal phosphate binding"/>
    <property type="evidence" value="ECO:0007669"/>
    <property type="project" value="TreeGrafter"/>
</dbReference>
<organism evidence="4 5">
    <name type="scientific">Xylophilus ampelinus</name>
    <dbReference type="NCBI Taxonomy" id="54067"/>
    <lineage>
        <taxon>Bacteria</taxon>
        <taxon>Pseudomonadati</taxon>
        <taxon>Pseudomonadota</taxon>
        <taxon>Betaproteobacteria</taxon>
        <taxon>Burkholderiales</taxon>
        <taxon>Xylophilus</taxon>
    </lineage>
</organism>
<evidence type="ECO:0000313" key="4">
    <source>
        <dbReference type="EMBL" id="PYE76057.1"/>
    </source>
</evidence>
<dbReference type="GO" id="GO:0008168">
    <property type="term" value="F:methyltransferase activity"/>
    <property type="evidence" value="ECO:0007669"/>
    <property type="project" value="UniProtKB-KW"/>
</dbReference>
<evidence type="ECO:0000256" key="2">
    <source>
        <dbReference type="ARBA" id="ARBA00022898"/>
    </source>
</evidence>
<comment type="caution">
    <text evidence="4">The sequence shown here is derived from an EMBL/GenBank/DDBJ whole genome shotgun (WGS) entry which is preliminary data.</text>
</comment>
<dbReference type="AlphaFoldDB" id="A0A318SEK7"/>
<evidence type="ECO:0000259" key="3">
    <source>
        <dbReference type="Pfam" id="PF00464"/>
    </source>
</evidence>
<evidence type="ECO:0000256" key="1">
    <source>
        <dbReference type="ARBA" id="ARBA00001933"/>
    </source>
</evidence>
<comment type="cofactor">
    <cofactor evidence="1">
        <name>pyridoxal 5'-phosphate</name>
        <dbReference type="ChEBI" id="CHEBI:597326"/>
    </cofactor>
</comment>
<dbReference type="PANTHER" id="PTHR11680:SF35">
    <property type="entry name" value="SERINE HYDROXYMETHYLTRANSFERASE 1"/>
    <property type="match status" value="1"/>
</dbReference>
<dbReference type="InterPro" id="IPR039429">
    <property type="entry name" value="SHMT-like_dom"/>
</dbReference>
<dbReference type="RefSeq" id="WP_110466059.1">
    <property type="nucleotide sequence ID" value="NZ_JAMOFZ010000016.1"/>
</dbReference>
<proteinExistence type="predicted"/>
<dbReference type="SUPFAM" id="SSF53383">
    <property type="entry name" value="PLP-dependent transferases"/>
    <property type="match status" value="1"/>
</dbReference>
<dbReference type="OrthoDB" id="9019276at2"/>
<dbReference type="GO" id="GO:0046653">
    <property type="term" value="P:tetrahydrofolate metabolic process"/>
    <property type="evidence" value="ECO:0007669"/>
    <property type="project" value="TreeGrafter"/>
</dbReference>
<dbReference type="Gene3D" id="3.90.1150.10">
    <property type="entry name" value="Aspartate Aminotransferase, domain 1"/>
    <property type="match status" value="1"/>
</dbReference>
<dbReference type="InterPro" id="IPR015421">
    <property type="entry name" value="PyrdxlP-dep_Trfase_major"/>
</dbReference>
<dbReference type="GO" id="GO:0005737">
    <property type="term" value="C:cytoplasm"/>
    <property type="evidence" value="ECO:0007669"/>
    <property type="project" value="TreeGrafter"/>
</dbReference>
<sequence>MNASSPASVLRPSHESVLSLVRSEQKRRRRTISLTANENVLSNTARMLGTGPEYDRYYFNCRFPINSRYAGNYNGMEVESFPEIDMLKLCASHAAAALFGAPYVEYRVLSGVHCTISSIASLTKAGQAVISIASDSGGHFATPHIVEKLGRRSLGLRLNGFEFDLDALKRTIAPVLGTVGMVLIDHGMTTSPIPVRRLRSFLDEWGLARIPIIYDASHTLGLIAGGVFPNPLDEAAAVLQGNTHKSFPGPHRALMLTRDERIFRQLSEGISFGFTSSPGLHSLIELFVSLLEMERFAGRYAARMIDNASLITDALCGEQGWAPQATATHMVLVQSDRSAAIVRRLNEFGIRANNKVLDGRSYIRLGTQEVTRLGIDADELACLCELIGSVGRGLDGSHERRLFNDIACQLRRVHYSFDEQQDLHQ</sequence>
<dbReference type="EMBL" id="QJTC01000016">
    <property type="protein sequence ID" value="PYE76057.1"/>
    <property type="molecule type" value="Genomic_DNA"/>
</dbReference>